<dbReference type="RefSeq" id="WP_367917758.1">
    <property type="nucleotide sequence ID" value="NZ_BAABAC010000005.1"/>
</dbReference>
<comment type="caution">
    <text evidence="2">The sequence shown here is derived from an EMBL/GenBank/DDBJ whole genome shotgun (WGS) entry which is preliminary data.</text>
</comment>
<feature type="domain" description="Saccharopine dehydrogenase NADP binding" evidence="1">
    <location>
        <begin position="17"/>
        <end position="135"/>
    </location>
</feature>
<sequence>MTTMRKNEPTRVLVTGGAGEMGAYACRILAGAEEIAQVVVADRDGEKAGKLVADIGAKATALQLDISDAEALASALADVDIVLNCAGPFYRFGREVLSAAIAAGTDYLDICDDWEPTLEMLELDEAAREAGVTAVIGMGASPGTSNLLAVLAMDECDTVEKVYTSWRASAAHFPKATEGKEFADATAAIEHWVHNCTEPIKFWRDGGLVDGYGLEEMTLTYPGVGTDPVWVCGHPEPLTLPRVRPEVRESLNVMSARRGLMEAITAIALRVRAGELDVRQASEALLRSENVAGRGAGPSPSLPSNIFAIAEGTKGGRRIRVGAQAIVQPEGNMGEMTGIPLAVAALMSARGQVAKPGVHGPEGAIDPKLFFQELAQYAEEPPSADTPVYEVVSELID</sequence>
<dbReference type="SUPFAM" id="SSF51735">
    <property type="entry name" value="NAD(P)-binding Rossmann-fold domains"/>
    <property type="match status" value="1"/>
</dbReference>
<dbReference type="Pfam" id="PF03435">
    <property type="entry name" value="Sacchrp_dh_NADP"/>
    <property type="match status" value="1"/>
</dbReference>
<evidence type="ECO:0000313" key="3">
    <source>
        <dbReference type="Proteomes" id="UP001597229"/>
    </source>
</evidence>
<dbReference type="InterPro" id="IPR005097">
    <property type="entry name" value="Sacchrp_dh_NADP-bd"/>
</dbReference>
<reference evidence="3" key="1">
    <citation type="journal article" date="2019" name="Int. J. Syst. Evol. Microbiol.">
        <title>The Global Catalogue of Microorganisms (GCM) 10K type strain sequencing project: providing services to taxonomists for standard genome sequencing and annotation.</title>
        <authorList>
            <consortium name="The Broad Institute Genomics Platform"/>
            <consortium name="The Broad Institute Genome Sequencing Center for Infectious Disease"/>
            <person name="Wu L."/>
            <person name="Ma J."/>
        </authorList>
    </citation>
    <scope>NUCLEOTIDE SEQUENCE [LARGE SCALE GENOMIC DNA]</scope>
    <source>
        <strain evidence="3">CCUG 52478</strain>
    </source>
</reference>
<dbReference type="Proteomes" id="UP001597229">
    <property type="component" value="Unassembled WGS sequence"/>
</dbReference>
<dbReference type="InterPro" id="IPR036291">
    <property type="entry name" value="NAD(P)-bd_dom_sf"/>
</dbReference>
<evidence type="ECO:0000313" key="2">
    <source>
        <dbReference type="EMBL" id="MFD1246764.1"/>
    </source>
</evidence>
<keyword evidence="3" id="KW-1185">Reference proteome</keyword>
<dbReference type="Gene3D" id="3.40.50.720">
    <property type="entry name" value="NAD(P)-binding Rossmann-like Domain"/>
    <property type="match status" value="1"/>
</dbReference>
<evidence type="ECO:0000259" key="1">
    <source>
        <dbReference type="Pfam" id="PF03435"/>
    </source>
</evidence>
<dbReference type="Gene3D" id="3.30.360.10">
    <property type="entry name" value="Dihydrodipicolinate Reductase, domain 2"/>
    <property type="match status" value="1"/>
</dbReference>
<name>A0ABW3VWR7_9ACTN</name>
<dbReference type="PANTHER" id="PTHR43796">
    <property type="entry name" value="CARBOXYNORSPERMIDINE SYNTHASE"/>
    <property type="match status" value="1"/>
</dbReference>
<dbReference type="EMBL" id="JBHTLX010000005">
    <property type="protein sequence ID" value="MFD1246764.1"/>
    <property type="molecule type" value="Genomic_DNA"/>
</dbReference>
<proteinExistence type="predicted"/>
<gene>
    <name evidence="2" type="ORF">ACFQ3F_03080</name>
</gene>
<accession>A0ABW3VWR7</accession>
<protein>
    <submittedName>
        <fullName evidence="2">Saccharopine dehydrogenase family protein</fullName>
    </submittedName>
</protein>
<dbReference type="PANTHER" id="PTHR43796:SF2">
    <property type="entry name" value="CARBOXYNORSPERMIDINE SYNTHASE"/>
    <property type="match status" value="1"/>
</dbReference>
<organism evidence="2 3">
    <name type="scientific">Nocardioides ginsengisoli</name>
    <dbReference type="NCBI Taxonomy" id="363868"/>
    <lineage>
        <taxon>Bacteria</taxon>
        <taxon>Bacillati</taxon>
        <taxon>Actinomycetota</taxon>
        <taxon>Actinomycetes</taxon>
        <taxon>Propionibacteriales</taxon>
        <taxon>Nocardioidaceae</taxon>
        <taxon>Nocardioides</taxon>
    </lineage>
</organism>